<dbReference type="AlphaFoldDB" id="A0A8J7MFN5"/>
<evidence type="ECO:0000313" key="2">
    <source>
        <dbReference type="EMBL" id="MBK1791858.1"/>
    </source>
</evidence>
<evidence type="ECO:0000313" key="3">
    <source>
        <dbReference type="Proteomes" id="UP000624703"/>
    </source>
</evidence>
<protein>
    <submittedName>
        <fullName evidence="2">Uncharacterized protein</fullName>
    </submittedName>
</protein>
<gene>
    <name evidence="2" type="ORF">JIN82_11910</name>
</gene>
<reference evidence="2" key="1">
    <citation type="submission" date="2021-01" db="EMBL/GenBank/DDBJ databases">
        <title>Modified the classification status of verrucomicrobia.</title>
        <authorList>
            <person name="Feng X."/>
        </authorList>
    </citation>
    <scope>NUCLEOTIDE SEQUENCE</scope>
    <source>
        <strain evidence="2">_KCTC 22039</strain>
    </source>
</reference>
<dbReference type="EMBL" id="JAENIM010000041">
    <property type="protein sequence ID" value="MBK1791858.1"/>
    <property type="molecule type" value="Genomic_DNA"/>
</dbReference>
<sequence>MDEYPVSPFVDALQSVFGRVFLLFVLVAGGCGIGSAYADASWEMLGYGVASFPFILLGSVFTADAFFALPVIVVFSFFFVRFEWHLLSLLVPFFLATYAGAAVLL</sequence>
<dbReference type="Proteomes" id="UP000624703">
    <property type="component" value="Unassembled WGS sequence"/>
</dbReference>
<keyword evidence="1" id="KW-0472">Membrane</keyword>
<feature type="transmembrane region" description="Helical" evidence="1">
    <location>
        <begin position="52"/>
        <end position="78"/>
    </location>
</feature>
<feature type="transmembrane region" description="Helical" evidence="1">
    <location>
        <begin position="20"/>
        <end position="40"/>
    </location>
</feature>
<feature type="transmembrane region" description="Helical" evidence="1">
    <location>
        <begin position="84"/>
        <end position="104"/>
    </location>
</feature>
<keyword evidence="1" id="KW-1133">Transmembrane helix</keyword>
<accession>A0A8J7MFN5</accession>
<organism evidence="2 3">
    <name type="scientific">Persicirhabdus sediminis</name>
    <dbReference type="NCBI Taxonomy" id="454144"/>
    <lineage>
        <taxon>Bacteria</taxon>
        <taxon>Pseudomonadati</taxon>
        <taxon>Verrucomicrobiota</taxon>
        <taxon>Verrucomicrobiia</taxon>
        <taxon>Verrucomicrobiales</taxon>
        <taxon>Verrucomicrobiaceae</taxon>
        <taxon>Persicirhabdus</taxon>
    </lineage>
</organism>
<name>A0A8J7MFN5_9BACT</name>
<keyword evidence="3" id="KW-1185">Reference proteome</keyword>
<comment type="caution">
    <text evidence="2">The sequence shown here is derived from an EMBL/GenBank/DDBJ whole genome shotgun (WGS) entry which is preliminary data.</text>
</comment>
<keyword evidence="1" id="KW-0812">Transmembrane</keyword>
<dbReference type="RefSeq" id="WP_200311869.1">
    <property type="nucleotide sequence ID" value="NZ_JAENIM010000041.1"/>
</dbReference>
<evidence type="ECO:0000256" key="1">
    <source>
        <dbReference type="SAM" id="Phobius"/>
    </source>
</evidence>
<proteinExistence type="predicted"/>